<dbReference type="RefSeq" id="WP_138988560.1">
    <property type="nucleotide sequence ID" value="NZ_CP043869.1"/>
</dbReference>
<dbReference type="AlphaFoldDB" id="A0A5P1R979"/>
<keyword evidence="3" id="KW-1185">Reference proteome</keyword>
<evidence type="ECO:0000313" key="3">
    <source>
        <dbReference type="Proteomes" id="UP000324760"/>
    </source>
</evidence>
<keyword evidence="1" id="KW-0732">Signal</keyword>
<accession>A0A5P1R979</accession>
<evidence type="ECO:0000313" key="2">
    <source>
        <dbReference type="EMBL" id="QEQ96180.1"/>
    </source>
</evidence>
<dbReference type="KEGG" id="ncu:F0U83_05385"/>
<dbReference type="Proteomes" id="UP000324760">
    <property type="component" value="Chromosome"/>
</dbReference>
<feature type="signal peptide" evidence="1">
    <location>
        <begin position="1"/>
        <end position="21"/>
    </location>
</feature>
<protein>
    <submittedName>
        <fullName evidence="2">Uncharacterized protein</fullName>
    </submittedName>
</protein>
<organism evidence="2 3">
    <name type="scientific">Neptunomonas concharum</name>
    <dbReference type="NCBI Taxonomy" id="1031538"/>
    <lineage>
        <taxon>Bacteria</taxon>
        <taxon>Pseudomonadati</taxon>
        <taxon>Pseudomonadota</taxon>
        <taxon>Gammaproteobacteria</taxon>
        <taxon>Oceanospirillales</taxon>
        <taxon>Oceanospirillaceae</taxon>
        <taxon>Neptunomonas</taxon>
    </lineage>
</organism>
<feature type="chain" id="PRO_5024876924" evidence="1">
    <location>
        <begin position="22"/>
        <end position="148"/>
    </location>
</feature>
<proteinExistence type="predicted"/>
<sequence>MKQLPLWIGLVVTLNMTPAIAQGITPTICKAITNKAERERCILRYSVNERKSVSDQARQESHQKAKEAHFQAQSKALTSYKAPKVTRRNLNFINFYIDDVTHTQYLDCTAYDARDKALYKERVRITPPRSSFTFKAPPKTYPTSVTCR</sequence>
<dbReference type="EMBL" id="CP043869">
    <property type="protein sequence ID" value="QEQ96180.1"/>
    <property type="molecule type" value="Genomic_DNA"/>
</dbReference>
<reference evidence="2 3" key="1">
    <citation type="journal article" date="2019" name="Biochem. Eng. J.">
        <title>Metabolic engineering of the marine bacteria Neptunomonas concharum for the production of acetoin and meso-2,3-butanediol from acetate.</title>
        <authorList>
            <person name="Li W."/>
            <person name="Pu N."/>
            <person name="Liu C.-X."/>
            <person name="Yuan Q.-P."/>
            <person name="Li Z.-J."/>
        </authorList>
    </citation>
    <scope>NUCLEOTIDE SEQUENCE [LARGE SCALE GENOMIC DNA]</scope>
    <source>
        <strain evidence="2 3">JCM17730</strain>
    </source>
</reference>
<name>A0A5P1R979_9GAMM</name>
<dbReference type="OrthoDB" id="9844315at2"/>
<evidence type="ECO:0000256" key="1">
    <source>
        <dbReference type="SAM" id="SignalP"/>
    </source>
</evidence>
<gene>
    <name evidence="2" type="ORF">F0U83_05385</name>
</gene>